<dbReference type="GO" id="GO:0005506">
    <property type="term" value="F:iron ion binding"/>
    <property type="evidence" value="ECO:0007669"/>
    <property type="project" value="InterPro"/>
</dbReference>
<dbReference type="GO" id="GO:0005783">
    <property type="term" value="C:endoplasmic reticulum"/>
    <property type="evidence" value="ECO:0007669"/>
    <property type="project" value="TreeGrafter"/>
</dbReference>
<comment type="cofactor">
    <cofactor evidence="1">
        <name>L-ascorbate</name>
        <dbReference type="ChEBI" id="CHEBI:38290"/>
    </cofactor>
</comment>
<dbReference type="AlphaFoldDB" id="A0A6C0F4D8"/>
<feature type="domain" description="Fe2OG dioxygenase" evidence="6">
    <location>
        <begin position="90"/>
        <end position="205"/>
    </location>
</feature>
<dbReference type="GO" id="GO:0004656">
    <property type="term" value="F:procollagen-proline 4-dioxygenase activity"/>
    <property type="evidence" value="ECO:0007669"/>
    <property type="project" value="TreeGrafter"/>
</dbReference>
<evidence type="ECO:0000259" key="6">
    <source>
        <dbReference type="PROSITE" id="PS51471"/>
    </source>
</evidence>
<evidence type="ECO:0000256" key="5">
    <source>
        <dbReference type="ARBA" id="ARBA00023004"/>
    </source>
</evidence>
<sequence length="206" mass="24317">MSKLTIVSDDPYICYIDNFLTPEECDFMISKSIGKMSNAKVSYIDSQKDKYESKYKGRTNKSYWMDHDKYPESLALCNKIADLLECDYKHFEKFQMIHYGVGEEYKYHYDGYDKHEKEKYEKYCKERGNRLLTVLVYLNDVEEGGETGFSKIKKYGGTIKIKAKKGRIVVFHNLHSNGEIHRETMHAGLPVIKGEKWAFNLWLRER</sequence>
<keyword evidence="2" id="KW-0479">Metal-binding</keyword>
<dbReference type="PANTHER" id="PTHR10869:SF246">
    <property type="entry name" value="TRANSMEMBRANE PROLYL 4-HYDROXYLASE"/>
    <property type="match status" value="1"/>
</dbReference>
<dbReference type="Pfam" id="PF13640">
    <property type="entry name" value="2OG-FeII_Oxy_3"/>
    <property type="match status" value="1"/>
</dbReference>
<dbReference type="PANTHER" id="PTHR10869">
    <property type="entry name" value="PROLYL 4-HYDROXYLASE ALPHA SUBUNIT"/>
    <property type="match status" value="1"/>
</dbReference>
<dbReference type="EMBL" id="MN738742">
    <property type="protein sequence ID" value="QHT36428.1"/>
    <property type="molecule type" value="Genomic_DNA"/>
</dbReference>
<dbReference type="PROSITE" id="PS51471">
    <property type="entry name" value="FE2OG_OXY"/>
    <property type="match status" value="1"/>
</dbReference>
<name>A0A6C0F4D8_9ZZZZ</name>
<dbReference type="InterPro" id="IPR005123">
    <property type="entry name" value="Oxoglu/Fe-dep_dioxygenase_dom"/>
</dbReference>
<dbReference type="InterPro" id="IPR044862">
    <property type="entry name" value="Pro_4_hyd_alph_FE2OG_OXY"/>
</dbReference>
<organism evidence="7">
    <name type="scientific">viral metagenome</name>
    <dbReference type="NCBI Taxonomy" id="1070528"/>
    <lineage>
        <taxon>unclassified sequences</taxon>
        <taxon>metagenomes</taxon>
        <taxon>organismal metagenomes</taxon>
    </lineage>
</organism>
<protein>
    <recommendedName>
        <fullName evidence="6">Fe2OG dioxygenase domain-containing protein</fullName>
    </recommendedName>
</protein>
<keyword evidence="3" id="KW-0223">Dioxygenase</keyword>
<evidence type="ECO:0000256" key="4">
    <source>
        <dbReference type="ARBA" id="ARBA00023002"/>
    </source>
</evidence>
<keyword evidence="5" id="KW-0408">Iron</keyword>
<dbReference type="SUPFAM" id="SSF51197">
    <property type="entry name" value="Clavaminate synthase-like"/>
    <property type="match status" value="1"/>
</dbReference>
<evidence type="ECO:0000256" key="1">
    <source>
        <dbReference type="ARBA" id="ARBA00001961"/>
    </source>
</evidence>
<proteinExistence type="predicted"/>
<evidence type="ECO:0000313" key="7">
    <source>
        <dbReference type="EMBL" id="QHT36428.1"/>
    </source>
</evidence>
<keyword evidence="4" id="KW-0560">Oxidoreductase</keyword>
<dbReference type="InterPro" id="IPR006620">
    <property type="entry name" value="Pro_4_hyd_alph"/>
</dbReference>
<reference evidence="7" key="1">
    <citation type="journal article" date="2020" name="Nature">
        <title>Giant virus diversity and host interactions through global metagenomics.</title>
        <authorList>
            <person name="Schulz F."/>
            <person name="Roux S."/>
            <person name="Paez-Espino D."/>
            <person name="Jungbluth S."/>
            <person name="Walsh D.A."/>
            <person name="Denef V.J."/>
            <person name="McMahon K.D."/>
            <person name="Konstantinidis K.T."/>
            <person name="Eloe-Fadrosh E.A."/>
            <person name="Kyrpides N.C."/>
            <person name="Woyke T."/>
        </authorList>
    </citation>
    <scope>NUCLEOTIDE SEQUENCE</scope>
    <source>
        <strain evidence="7">GVMAG-S-ERX555931-87</strain>
    </source>
</reference>
<dbReference type="Gene3D" id="2.60.120.620">
    <property type="entry name" value="q2cbj1_9rhob like domain"/>
    <property type="match status" value="1"/>
</dbReference>
<evidence type="ECO:0000256" key="2">
    <source>
        <dbReference type="ARBA" id="ARBA00022723"/>
    </source>
</evidence>
<dbReference type="GO" id="GO:0031418">
    <property type="term" value="F:L-ascorbic acid binding"/>
    <property type="evidence" value="ECO:0007669"/>
    <property type="project" value="InterPro"/>
</dbReference>
<dbReference type="SMART" id="SM00702">
    <property type="entry name" value="P4Hc"/>
    <property type="match status" value="1"/>
</dbReference>
<dbReference type="InterPro" id="IPR045054">
    <property type="entry name" value="P4HA-like"/>
</dbReference>
<accession>A0A6C0F4D8</accession>
<evidence type="ECO:0000256" key="3">
    <source>
        <dbReference type="ARBA" id="ARBA00022964"/>
    </source>
</evidence>